<accession>A0A0S1RUJ2</accession>
<sequence>MGFNTAITICNDNLRDYEKNPERFFRLLKEGIYDGHVEPVTGLWGITVHTPEHADATQLIAAGQNFSTRVYTGWYTGSHHTEEGQVALLRQWADSLGYRISKKPAD</sequence>
<dbReference type="OrthoDB" id="15067at10239"/>
<dbReference type="EMBL" id="KT895280">
    <property type="protein sequence ID" value="ALM02193.1"/>
    <property type="molecule type" value="Genomic_DNA"/>
</dbReference>
<dbReference type="KEGG" id="vg:26515890"/>
<dbReference type="RefSeq" id="YP_009187200.1">
    <property type="nucleotide sequence ID" value="NC_028654.1"/>
</dbReference>
<evidence type="ECO:0000313" key="2">
    <source>
        <dbReference type="Proteomes" id="UP000202242"/>
    </source>
</evidence>
<gene>
    <name evidence="1" type="ORF">SEA_SPARKDEHLILY_44</name>
</gene>
<proteinExistence type="predicted"/>
<organism evidence="1 2">
    <name type="scientific">Mycobacterium phage Sparkdehlily</name>
    <dbReference type="NCBI Taxonomy" id="1739966"/>
    <lineage>
        <taxon>Viruses</taxon>
        <taxon>Duplodnaviria</taxon>
        <taxon>Heunggongvirae</taxon>
        <taxon>Uroviricota</taxon>
        <taxon>Caudoviricetes</taxon>
        <taxon>Gracegardnervirinae</taxon>
        <taxon>Cheoctovirus</taxon>
        <taxon>Cheoctovirus sparkdehlily</taxon>
    </lineage>
</organism>
<dbReference type="GeneID" id="26515890"/>
<evidence type="ECO:0000313" key="1">
    <source>
        <dbReference type="EMBL" id="ALM02193.1"/>
    </source>
</evidence>
<reference evidence="1 2" key="1">
    <citation type="submission" date="2015-10" db="EMBL/GenBank/DDBJ databases">
        <authorList>
            <person name="Aldkheil E."/>
            <person name="Dickey R."/>
            <person name="Jurgensen S."/>
            <person name="Medrano J."/>
            <person name="Morvay M."/>
            <person name="Nguyen B."/>
            <person name="Nguyen D."/>
            <person name="Orlandi D."/>
            <person name="Suphphatthanaworakul T."/>
            <person name="Weeks-Galindo C."/>
            <person name="Delesalle V.A."/>
            <person name="Bradley K.W."/>
            <person name="Asai D.J."/>
            <person name="Bowman C.A."/>
            <person name="Russell D.A."/>
            <person name="Pope W.H."/>
            <person name="Jacobs-Sera D."/>
            <person name="Hendrix R.W."/>
            <person name="Hatfull G.F."/>
        </authorList>
    </citation>
    <scope>NUCLEOTIDE SEQUENCE [LARGE SCALE GENOMIC DNA]</scope>
</reference>
<keyword evidence="2" id="KW-1185">Reference proteome</keyword>
<name>A0A0S1RUJ2_9CAUD</name>
<protein>
    <submittedName>
        <fullName evidence="1">Uncharacterized protein</fullName>
    </submittedName>
</protein>
<dbReference type="Proteomes" id="UP000202242">
    <property type="component" value="Segment"/>
</dbReference>